<reference evidence="1" key="1">
    <citation type="submission" date="2021-06" db="EMBL/GenBank/DDBJ databases">
        <authorList>
            <person name="Kallberg Y."/>
            <person name="Tangrot J."/>
            <person name="Rosling A."/>
        </authorList>
    </citation>
    <scope>NUCLEOTIDE SEQUENCE</scope>
    <source>
        <strain evidence="1">MT106</strain>
    </source>
</reference>
<protein>
    <submittedName>
        <fullName evidence="1">7486_t:CDS:1</fullName>
    </submittedName>
</protein>
<proteinExistence type="predicted"/>
<dbReference type="AlphaFoldDB" id="A0A9N9GK05"/>
<name>A0A9N9GK05_9GLOM</name>
<comment type="caution">
    <text evidence="1">The sequence shown here is derived from an EMBL/GenBank/DDBJ whole genome shotgun (WGS) entry which is preliminary data.</text>
</comment>
<sequence length="80" mass="9506">MSSIKHANFAKYIHSAKSQIISHQTLEYAIRARRVHASPITIYSVFIYNSRKLENHITSLFGLYRHQYQPQVYCEIEYDE</sequence>
<evidence type="ECO:0000313" key="2">
    <source>
        <dbReference type="Proteomes" id="UP000789831"/>
    </source>
</evidence>
<organism evidence="1 2">
    <name type="scientific">Ambispora gerdemannii</name>
    <dbReference type="NCBI Taxonomy" id="144530"/>
    <lineage>
        <taxon>Eukaryota</taxon>
        <taxon>Fungi</taxon>
        <taxon>Fungi incertae sedis</taxon>
        <taxon>Mucoromycota</taxon>
        <taxon>Glomeromycotina</taxon>
        <taxon>Glomeromycetes</taxon>
        <taxon>Archaeosporales</taxon>
        <taxon>Ambisporaceae</taxon>
        <taxon>Ambispora</taxon>
    </lineage>
</organism>
<accession>A0A9N9GK05</accession>
<evidence type="ECO:0000313" key="1">
    <source>
        <dbReference type="EMBL" id="CAG8607511.1"/>
    </source>
</evidence>
<dbReference type="EMBL" id="CAJVPL010002345">
    <property type="protein sequence ID" value="CAG8607511.1"/>
    <property type="molecule type" value="Genomic_DNA"/>
</dbReference>
<dbReference type="Proteomes" id="UP000789831">
    <property type="component" value="Unassembled WGS sequence"/>
</dbReference>
<gene>
    <name evidence="1" type="ORF">AGERDE_LOCUS9419</name>
</gene>
<keyword evidence="2" id="KW-1185">Reference proteome</keyword>